<sequence>MVMNRAKQLRGKARMVIDYRQLNEKTIDDAYKIPNKSACLNKARFGKIFSKFDLSRGFCSIGMEESTIALTAFTCPKGLFEWMVLPFGLKQAPSIFQRKMDKVFGDLSNFCVVYIDDVTVFSKTMKNM</sequence>
<dbReference type="EMBL" id="CM047747">
    <property type="protein sequence ID" value="KAJ0017762.1"/>
    <property type="molecule type" value="Genomic_DNA"/>
</dbReference>
<keyword evidence="2" id="KW-1185">Reference proteome</keyword>
<evidence type="ECO:0000313" key="2">
    <source>
        <dbReference type="Proteomes" id="UP001163603"/>
    </source>
</evidence>
<reference evidence="2" key="1">
    <citation type="journal article" date="2023" name="G3 (Bethesda)">
        <title>Genome assembly and association tests identify interacting loci associated with vigor, precocity, and sex in interspecific pistachio rootstocks.</title>
        <authorList>
            <person name="Palmer W."/>
            <person name="Jacygrad E."/>
            <person name="Sagayaradj S."/>
            <person name="Cavanaugh K."/>
            <person name="Han R."/>
            <person name="Bertier L."/>
            <person name="Beede B."/>
            <person name="Kafkas S."/>
            <person name="Golino D."/>
            <person name="Preece J."/>
            <person name="Michelmore R."/>
        </authorList>
    </citation>
    <scope>NUCLEOTIDE SEQUENCE [LARGE SCALE GENOMIC DNA]</scope>
</reference>
<dbReference type="Proteomes" id="UP001163603">
    <property type="component" value="Chromosome 12"/>
</dbReference>
<evidence type="ECO:0000313" key="1">
    <source>
        <dbReference type="EMBL" id="KAJ0017762.1"/>
    </source>
</evidence>
<proteinExistence type="predicted"/>
<accession>A0ACC0XHP2</accession>
<protein>
    <submittedName>
        <fullName evidence="1">Uncharacterized protein</fullName>
    </submittedName>
</protein>
<name>A0ACC0XHP2_9ROSI</name>
<comment type="caution">
    <text evidence="1">The sequence shown here is derived from an EMBL/GenBank/DDBJ whole genome shotgun (WGS) entry which is preliminary data.</text>
</comment>
<organism evidence="1 2">
    <name type="scientific">Pistacia integerrima</name>
    <dbReference type="NCBI Taxonomy" id="434235"/>
    <lineage>
        <taxon>Eukaryota</taxon>
        <taxon>Viridiplantae</taxon>
        <taxon>Streptophyta</taxon>
        <taxon>Embryophyta</taxon>
        <taxon>Tracheophyta</taxon>
        <taxon>Spermatophyta</taxon>
        <taxon>Magnoliopsida</taxon>
        <taxon>eudicotyledons</taxon>
        <taxon>Gunneridae</taxon>
        <taxon>Pentapetalae</taxon>
        <taxon>rosids</taxon>
        <taxon>malvids</taxon>
        <taxon>Sapindales</taxon>
        <taxon>Anacardiaceae</taxon>
        <taxon>Pistacia</taxon>
    </lineage>
</organism>
<gene>
    <name evidence="1" type="ORF">Pint_11934</name>
</gene>